<dbReference type="EMBL" id="VOFY01001422">
    <property type="protein sequence ID" value="KAA8577977.1"/>
    <property type="molecule type" value="Genomic_DNA"/>
</dbReference>
<feature type="non-terminal residue" evidence="1">
    <location>
        <position position="215"/>
    </location>
</feature>
<reference evidence="1 2" key="1">
    <citation type="submission" date="2019-08" db="EMBL/GenBank/DDBJ databases">
        <title>A chromosome-level genome assembly, high-density linkage maps, and genome scans reveal the genomic architecture of hybrid incompatibilities underlying speciation via character displacement in darters (Percidae: Etheostominae).</title>
        <authorList>
            <person name="Moran R.L."/>
            <person name="Catchen J.M."/>
            <person name="Fuller R.C."/>
        </authorList>
    </citation>
    <scope>NUCLEOTIDE SEQUENCE [LARGE SCALE GENOMIC DNA]</scope>
    <source>
        <strain evidence="1">EspeVRDwgs_2016</strain>
        <tissue evidence="1">Muscle</tissue>
    </source>
</reference>
<dbReference type="FunFam" id="3.30.160.20:FF:000025">
    <property type="entry name" value="APOBEC1 complementation factor isoform X1"/>
    <property type="match status" value="1"/>
</dbReference>
<keyword evidence="2" id="KW-1185">Reference proteome</keyword>
<dbReference type="Gene3D" id="3.30.160.20">
    <property type="match status" value="1"/>
</dbReference>
<gene>
    <name evidence="1" type="ORF">FQN60_005377</name>
</gene>
<evidence type="ECO:0000313" key="1">
    <source>
        <dbReference type="EMBL" id="KAA8577977.1"/>
    </source>
</evidence>
<dbReference type="CDD" id="cd19900">
    <property type="entry name" value="DSRM_A1CF"/>
    <property type="match status" value="1"/>
</dbReference>
<dbReference type="InterPro" id="IPR044461">
    <property type="entry name" value="A1CF_DSRM"/>
</dbReference>
<dbReference type="Proteomes" id="UP000327493">
    <property type="component" value="Unassembled WGS sequence"/>
</dbReference>
<protein>
    <submittedName>
        <fullName evidence="1">Uncharacterized protein</fullName>
    </submittedName>
</protein>
<dbReference type="SUPFAM" id="SSF54768">
    <property type="entry name" value="dsRNA-binding domain-like"/>
    <property type="match status" value="1"/>
</dbReference>
<dbReference type="Pfam" id="PF14709">
    <property type="entry name" value="DND1_DSRM"/>
    <property type="match status" value="1"/>
</dbReference>
<proteinExistence type="predicted"/>
<sequence length="215" mass="22366">MTVPVGAAGVRGLGGRGYLAYAAGVGAVGAAGAPYGLKADKQADEKLYDLLPGMELTPMNPGAMSLKAAAAKPAPQVLEELCQKNNWGQPVYQLHSAISPDQRQLFLYKITIPALATQYPNVHPFTPAKLCTAVEEAKVHAAEHTLQTLGVQTEAAADTGCASVAFPGYTLASPVASAVSSQLKQAVSLGQDLTAYTTYEGYPAFAVATRHSDAY</sequence>
<organism evidence="1 2">
    <name type="scientific">Etheostoma spectabile</name>
    <name type="common">orangethroat darter</name>
    <dbReference type="NCBI Taxonomy" id="54343"/>
    <lineage>
        <taxon>Eukaryota</taxon>
        <taxon>Metazoa</taxon>
        <taxon>Chordata</taxon>
        <taxon>Craniata</taxon>
        <taxon>Vertebrata</taxon>
        <taxon>Euteleostomi</taxon>
        <taxon>Actinopterygii</taxon>
        <taxon>Neopterygii</taxon>
        <taxon>Teleostei</taxon>
        <taxon>Neoteleostei</taxon>
        <taxon>Acanthomorphata</taxon>
        <taxon>Eupercaria</taxon>
        <taxon>Perciformes</taxon>
        <taxon>Percoidei</taxon>
        <taxon>Percidae</taxon>
        <taxon>Etheostomatinae</taxon>
        <taxon>Etheostoma</taxon>
    </lineage>
</organism>
<comment type="caution">
    <text evidence="1">The sequence shown here is derived from an EMBL/GenBank/DDBJ whole genome shotgun (WGS) entry which is preliminary data.</text>
</comment>
<accession>A0A5J5C8F9</accession>
<evidence type="ECO:0000313" key="2">
    <source>
        <dbReference type="Proteomes" id="UP000327493"/>
    </source>
</evidence>
<dbReference type="AlphaFoldDB" id="A0A5J5C8F9"/>
<name>A0A5J5C8F9_9PERO</name>